<feature type="non-terminal residue" evidence="2">
    <location>
        <position position="115"/>
    </location>
</feature>
<dbReference type="HOGENOM" id="CLU_080483_1_0_1"/>
<dbReference type="AlphaFoldDB" id="A0A0C3FZN9"/>
<dbReference type="Proteomes" id="UP000054166">
    <property type="component" value="Unassembled WGS sequence"/>
</dbReference>
<protein>
    <recommendedName>
        <fullName evidence="1">Helitron helicase-like domain-containing protein</fullName>
    </recommendedName>
</protein>
<evidence type="ECO:0000313" key="2">
    <source>
        <dbReference type="EMBL" id="KIM83681.1"/>
    </source>
</evidence>
<organism evidence="2 3">
    <name type="scientific">Piloderma croceum (strain F 1598)</name>
    <dbReference type="NCBI Taxonomy" id="765440"/>
    <lineage>
        <taxon>Eukaryota</taxon>
        <taxon>Fungi</taxon>
        <taxon>Dikarya</taxon>
        <taxon>Basidiomycota</taxon>
        <taxon>Agaricomycotina</taxon>
        <taxon>Agaricomycetes</taxon>
        <taxon>Agaricomycetidae</taxon>
        <taxon>Atheliales</taxon>
        <taxon>Atheliaceae</taxon>
        <taxon>Piloderma</taxon>
    </lineage>
</organism>
<dbReference type="EMBL" id="KN832990">
    <property type="protein sequence ID" value="KIM83681.1"/>
    <property type="molecule type" value="Genomic_DNA"/>
</dbReference>
<proteinExistence type="predicted"/>
<accession>A0A0C3FZN9</accession>
<dbReference type="InterPro" id="IPR025476">
    <property type="entry name" value="Helitron_helicase-like"/>
</dbReference>
<dbReference type="OrthoDB" id="3254930at2759"/>
<sequence length="115" mass="13485">MYYDNRFQKDPHFPLIAFNHEQMKESTTAGYLTAERKSFHDITDRLMNVNLEVLSDLTKQMTEGERVKPETEEEKLCFKLISDLDHVNGHVPGSITQKKYMRNEIWSLISYFGAP</sequence>
<gene>
    <name evidence="2" type="ORF">PILCRDRAFT_47496</name>
</gene>
<reference evidence="2 3" key="1">
    <citation type="submission" date="2014-04" db="EMBL/GenBank/DDBJ databases">
        <authorList>
            <consortium name="DOE Joint Genome Institute"/>
            <person name="Kuo A."/>
            <person name="Tarkka M."/>
            <person name="Buscot F."/>
            <person name="Kohler A."/>
            <person name="Nagy L.G."/>
            <person name="Floudas D."/>
            <person name="Copeland A."/>
            <person name="Barry K.W."/>
            <person name="Cichocki N."/>
            <person name="Veneault-Fourrey C."/>
            <person name="LaButti K."/>
            <person name="Lindquist E.A."/>
            <person name="Lipzen A."/>
            <person name="Lundell T."/>
            <person name="Morin E."/>
            <person name="Murat C."/>
            <person name="Sun H."/>
            <person name="Tunlid A."/>
            <person name="Henrissat B."/>
            <person name="Grigoriev I.V."/>
            <person name="Hibbett D.S."/>
            <person name="Martin F."/>
            <person name="Nordberg H.P."/>
            <person name="Cantor M.N."/>
            <person name="Hua S.X."/>
        </authorList>
    </citation>
    <scope>NUCLEOTIDE SEQUENCE [LARGE SCALE GENOMIC DNA]</scope>
    <source>
        <strain evidence="2 3">F 1598</strain>
    </source>
</reference>
<keyword evidence="3" id="KW-1185">Reference proteome</keyword>
<dbReference type="InParanoid" id="A0A0C3FZN9"/>
<evidence type="ECO:0000259" key="1">
    <source>
        <dbReference type="Pfam" id="PF14214"/>
    </source>
</evidence>
<dbReference type="Pfam" id="PF14214">
    <property type="entry name" value="Helitron_like_N"/>
    <property type="match status" value="1"/>
</dbReference>
<feature type="domain" description="Helitron helicase-like" evidence="1">
    <location>
        <begin position="3"/>
        <end position="115"/>
    </location>
</feature>
<name>A0A0C3FZN9_PILCF</name>
<evidence type="ECO:0000313" key="3">
    <source>
        <dbReference type="Proteomes" id="UP000054166"/>
    </source>
</evidence>
<reference evidence="3" key="2">
    <citation type="submission" date="2015-01" db="EMBL/GenBank/DDBJ databases">
        <title>Evolutionary Origins and Diversification of the Mycorrhizal Mutualists.</title>
        <authorList>
            <consortium name="DOE Joint Genome Institute"/>
            <consortium name="Mycorrhizal Genomics Consortium"/>
            <person name="Kohler A."/>
            <person name="Kuo A."/>
            <person name="Nagy L.G."/>
            <person name="Floudas D."/>
            <person name="Copeland A."/>
            <person name="Barry K.W."/>
            <person name="Cichocki N."/>
            <person name="Veneault-Fourrey C."/>
            <person name="LaButti K."/>
            <person name="Lindquist E.A."/>
            <person name="Lipzen A."/>
            <person name="Lundell T."/>
            <person name="Morin E."/>
            <person name="Murat C."/>
            <person name="Riley R."/>
            <person name="Ohm R."/>
            <person name="Sun H."/>
            <person name="Tunlid A."/>
            <person name="Henrissat B."/>
            <person name="Grigoriev I.V."/>
            <person name="Hibbett D.S."/>
            <person name="Martin F."/>
        </authorList>
    </citation>
    <scope>NUCLEOTIDE SEQUENCE [LARGE SCALE GENOMIC DNA]</scope>
    <source>
        <strain evidence="3">F 1598</strain>
    </source>
</reference>
<dbReference type="STRING" id="765440.A0A0C3FZN9"/>